<keyword evidence="3" id="KW-0813">Transport</keyword>
<evidence type="ECO:0000256" key="2">
    <source>
        <dbReference type="ARBA" id="ARBA00007613"/>
    </source>
</evidence>
<dbReference type="GO" id="GO:0015562">
    <property type="term" value="F:efflux transmembrane transporter activity"/>
    <property type="evidence" value="ECO:0007669"/>
    <property type="project" value="InterPro"/>
</dbReference>
<reference evidence="9" key="1">
    <citation type="submission" date="2016-11" db="EMBL/GenBank/DDBJ databases">
        <authorList>
            <person name="Varghese N."/>
            <person name="Submissions S."/>
        </authorList>
    </citation>
    <scope>NUCLEOTIDE SEQUENCE [LARGE SCALE GENOMIC DNA]</scope>
    <source>
        <strain evidence="9">YR203</strain>
    </source>
</reference>
<keyword evidence="5" id="KW-0812">Transmembrane</keyword>
<evidence type="ECO:0000256" key="7">
    <source>
        <dbReference type="ARBA" id="ARBA00023237"/>
    </source>
</evidence>
<evidence type="ECO:0000256" key="4">
    <source>
        <dbReference type="ARBA" id="ARBA00022452"/>
    </source>
</evidence>
<dbReference type="PANTHER" id="PTHR30026">
    <property type="entry name" value="OUTER MEMBRANE PROTEIN TOLC"/>
    <property type="match status" value="1"/>
</dbReference>
<comment type="similarity">
    <text evidence="2">Belongs to the outer membrane factor (OMF) (TC 1.B.17) family.</text>
</comment>
<dbReference type="RefSeq" id="WP_073174337.1">
    <property type="nucleotide sequence ID" value="NZ_FQVE01000003.1"/>
</dbReference>
<dbReference type="InterPro" id="IPR051906">
    <property type="entry name" value="TolC-like"/>
</dbReference>
<name>A0A1M5ER56_9FLAO</name>
<proteinExistence type="inferred from homology"/>
<dbReference type="InterPro" id="IPR003423">
    <property type="entry name" value="OMP_efflux"/>
</dbReference>
<keyword evidence="4" id="KW-1134">Transmembrane beta strand</keyword>
<dbReference type="Pfam" id="PF02321">
    <property type="entry name" value="OEP"/>
    <property type="match status" value="2"/>
</dbReference>
<evidence type="ECO:0000256" key="5">
    <source>
        <dbReference type="ARBA" id="ARBA00022692"/>
    </source>
</evidence>
<protein>
    <submittedName>
        <fullName evidence="8">Outer membrane protein TolC</fullName>
    </submittedName>
</protein>
<dbReference type="Gene3D" id="1.20.1600.10">
    <property type="entry name" value="Outer membrane efflux proteins (OEP)"/>
    <property type="match status" value="1"/>
</dbReference>
<evidence type="ECO:0000313" key="8">
    <source>
        <dbReference type="EMBL" id="SHF81745.1"/>
    </source>
</evidence>
<dbReference type="GO" id="GO:0009279">
    <property type="term" value="C:cell outer membrane"/>
    <property type="evidence" value="ECO:0007669"/>
    <property type="project" value="UniProtKB-SubCell"/>
</dbReference>
<organism evidence="8 9">
    <name type="scientific">Chryseobacterium vrystaatense</name>
    <dbReference type="NCBI Taxonomy" id="307480"/>
    <lineage>
        <taxon>Bacteria</taxon>
        <taxon>Pseudomonadati</taxon>
        <taxon>Bacteroidota</taxon>
        <taxon>Flavobacteriia</taxon>
        <taxon>Flavobacteriales</taxon>
        <taxon>Weeksellaceae</taxon>
        <taxon>Chryseobacterium group</taxon>
        <taxon>Chryseobacterium</taxon>
    </lineage>
</organism>
<evidence type="ECO:0000256" key="1">
    <source>
        <dbReference type="ARBA" id="ARBA00004442"/>
    </source>
</evidence>
<dbReference type="SUPFAM" id="SSF56954">
    <property type="entry name" value="Outer membrane efflux proteins (OEP)"/>
    <property type="match status" value="1"/>
</dbReference>
<accession>A0A1M5ER56</accession>
<gene>
    <name evidence="8" type="ORF">SAMN02787073_3003</name>
</gene>
<comment type="subcellular location">
    <subcellularLocation>
        <location evidence="1">Cell outer membrane</location>
    </subcellularLocation>
</comment>
<dbReference type="EMBL" id="FQVE01000003">
    <property type="protein sequence ID" value="SHF81745.1"/>
    <property type="molecule type" value="Genomic_DNA"/>
</dbReference>
<evidence type="ECO:0000256" key="6">
    <source>
        <dbReference type="ARBA" id="ARBA00023136"/>
    </source>
</evidence>
<dbReference type="Proteomes" id="UP000184108">
    <property type="component" value="Unassembled WGS sequence"/>
</dbReference>
<keyword evidence="6" id="KW-0472">Membrane</keyword>
<evidence type="ECO:0000313" key="9">
    <source>
        <dbReference type="Proteomes" id="UP000184108"/>
    </source>
</evidence>
<dbReference type="GO" id="GO:1990281">
    <property type="term" value="C:efflux pump complex"/>
    <property type="evidence" value="ECO:0007669"/>
    <property type="project" value="TreeGrafter"/>
</dbReference>
<evidence type="ECO:0000256" key="3">
    <source>
        <dbReference type="ARBA" id="ARBA00022448"/>
    </source>
</evidence>
<dbReference type="AlphaFoldDB" id="A0A1M5ER56"/>
<keyword evidence="7" id="KW-0998">Cell outer membrane</keyword>
<sequence length="441" mass="50727">MKKYLIVLIIISWWNNSDAQDKNDSESLSLEQVWNTVDVQNKNLKLDDIQRKQSDLDIEIAKDRRIPSLSVSGNYGLNTHMPIYSEGLFSAPDFAPVSKYGYSFGYLFNLNLYNGGKDNRNIQIKKEESIRSQNEYDVQRNNIRYAVAVAYYDLYKFLQFQEFIESEITTEKKQLATIESLFKNGTVLKSDVLRINVKLSQLELTKSDIDKKISIAKQRLNVFMGRHNEEPLSIPYKDAIDLNALTEDSDYMEYVNLALTKSPDFKITENNINISLLNIKQVRSNILPKVSLYSSYNYTYPQTSFYPYSQSLWGFGQTGLKVSLSLDQLYTNKHAVEKARNTNDEQIQKMEIKKDALTVDIKEAFLQQQQSFEGVETAEKNITQTSESVRIIRNSYLNQESLLTDLLDAENILLEAKFSLISANINVILSHLRLLVKTGII</sequence>
<dbReference type="GO" id="GO:0015288">
    <property type="term" value="F:porin activity"/>
    <property type="evidence" value="ECO:0007669"/>
    <property type="project" value="TreeGrafter"/>
</dbReference>
<dbReference type="PANTHER" id="PTHR30026:SF20">
    <property type="entry name" value="OUTER MEMBRANE PROTEIN TOLC"/>
    <property type="match status" value="1"/>
</dbReference>